<protein>
    <submittedName>
        <fullName evidence="2">Uncharacterized protein</fullName>
    </submittedName>
</protein>
<reference evidence="2" key="1">
    <citation type="submission" date="2021-03" db="EMBL/GenBank/DDBJ databases">
        <title>Antimicrobial resistance genes in bacteria isolated from Japanese honey, and their potential for conferring macrolide and lincosamide resistance in the American foulbrood pathogen Paenibacillus larvae.</title>
        <authorList>
            <person name="Okamoto M."/>
            <person name="Kumagai M."/>
            <person name="Kanamori H."/>
            <person name="Takamatsu D."/>
        </authorList>
    </citation>
    <scope>NUCLEOTIDE SEQUENCE</scope>
    <source>
        <strain evidence="2">J27TS8</strain>
    </source>
</reference>
<evidence type="ECO:0000313" key="3">
    <source>
        <dbReference type="Proteomes" id="UP000682111"/>
    </source>
</evidence>
<name>A0A919WJF4_9BACI</name>
<evidence type="ECO:0000313" key="2">
    <source>
        <dbReference type="EMBL" id="GIN62822.1"/>
    </source>
</evidence>
<keyword evidence="3" id="KW-1185">Reference proteome</keyword>
<proteinExistence type="predicted"/>
<dbReference type="Proteomes" id="UP000682111">
    <property type="component" value="Unassembled WGS sequence"/>
</dbReference>
<sequence length="66" mass="7222">MTESQVGNDSELNAQFDGDSEVKGERGSNKQLCTKCGRHGRGRGQIRCIIEGKPISNLFDLIKKNG</sequence>
<organism evidence="2 3">
    <name type="scientific">Robertmurraya siralis</name>
    <dbReference type="NCBI Taxonomy" id="77777"/>
    <lineage>
        <taxon>Bacteria</taxon>
        <taxon>Bacillati</taxon>
        <taxon>Bacillota</taxon>
        <taxon>Bacilli</taxon>
        <taxon>Bacillales</taxon>
        <taxon>Bacillaceae</taxon>
        <taxon>Robertmurraya</taxon>
    </lineage>
</organism>
<comment type="caution">
    <text evidence="2">The sequence shown here is derived from an EMBL/GenBank/DDBJ whole genome shotgun (WGS) entry which is preliminary data.</text>
</comment>
<feature type="compositionally biased region" description="Polar residues" evidence="1">
    <location>
        <begin position="1"/>
        <end position="13"/>
    </location>
</feature>
<accession>A0A919WJF4</accession>
<feature type="region of interest" description="Disordered" evidence="1">
    <location>
        <begin position="1"/>
        <end position="28"/>
    </location>
</feature>
<evidence type="ECO:0000256" key="1">
    <source>
        <dbReference type="SAM" id="MobiDB-lite"/>
    </source>
</evidence>
<dbReference type="EMBL" id="BORC01000004">
    <property type="protein sequence ID" value="GIN62822.1"/>
    <property type="molecule type" value="Genomic_DNA"/>
</dbReference>
<dbReference type="AlphaFoldDB" id="A0A919WJF4"/>
<gene>
    <name evidence="2" type="ORF">J27TS8_28150</name>
</gene>